<dbReference type="Proteomes" id="UP000033187">
    <property type="component" value="Chromosome 1"/>
</dbReference>
<evidence type="ECO:0000256" key="1">
    <source>
        <dbReference type="SAM" id="Phobius"/>
    </source>
</evidence>
<dbReference type="AlphaFoldDB" id="A0A0D6JDT0"/>
<protein>
    <submittedName>
        <fullName evidence="2">Uncharacterized protein</fullName>
    </submittedName>
</protein>
<name>A0A0D6JDT0_9HYPH</name>
<accession>A0A0D6JDT0</accession>
<keyword evidence="1" id="KW-1133">Transmembrane helix</keyword>
<dbReference type="KEGG" id="fil:BN1229_v1_1574"/>
<reference evidence="3" key="1">
    <citation type="submission" date="2015-02" db="EMBL/GenBank/DDBJ databases">
        <authorList>
            <person name="Chooi Y.-H."/>
        </authorList>
    </citation>
    <scope>NUCLEOTIDE SEQUENCE [LARGE SCALE GENOMIC DNA]</scope>
    <source>
        <strain evidence="3">strain Y</strain>
    </source>
</reference>
<keyword evidence="1" id="KW-0812">Transmembrane</keyword>
<organism evidence="2 3">
    <name type="scientific">Candidatus Filomicrobium marinum</name>
    <dbReference type="NCBI Taxonomy" id="1608628"/>
    <lineage>
        <taxon>Bacteria</taxon>
        <taxon>Pseudomonadati</taxon>
        <taxon>Pseudomonadota</taxon>
        <taxon>Alphaproteobacteria</taxon>
        <taxon>Hyphomicrobiales</taxon>
        <taxon>Hyphomicrobiaceae</taxon>
        <taxon>Filomicrobium</taxon>
    </lineage>
</organism>
<feature type="transmembrane region" description="Helical" evidence="1">
    <location>
        <begin position="80"/>
        <end position="104"/>
    </location>
</feature>
<dbReference type="EMBL" id="LN829119">
    <property type="protein sequence ID" value="CPR18140.1"/>
    <property type="molecule type" value="Genomic_DNA"/>
</dbReference>
<evidence type="ECO:0000313" key="3">
    <source>
        <dbReference type="Proteomes" id="UP000033187"/>
    </source>
</evidence>
<keyword evidence="3" id="KW-1185">Reference proteome</keyword>
<evidence type="ECO:0000313" key="2">
    <source>
        <dbReference type="EMBL" id="CPR18140.1"/>
    </source>
</evidence>
<proteinExistence type="predicted"/>
<sequence length="203" mass="22725">MAAFEAWFALDLCNLFQLTLDPLKYSHTKLLVRHFATTEAQGNLHLIAVVEETFDGPHLDVVVVLINRRTHLDLLDLDGLLLFACFGGFFLLLELELAVVHDLADRRLSIRRNLNEIQAGVIGAILRLEAVYHPDIFSVLINQTDFSDPNGVVDFRACIFALGRCSVWAADGWSPLDASKKFLCQLTAWGAHLNPMKAIVTRQ</sequence>
<gene>
    <name evidence="2" type="ORF">YBN1229_v1_1576</name>
</gene>
<keyword evidence="1" id="KW-0472">Membrane</keyword>
<dbReference type="KEGG" id="fiy:BN1229_v1_1576"/>